<dbReference type="GO" id="GO:0030246">
    <property type="term" value="F:carbohydrate binding"/>
    <property type="evidence" value="ECO:0007669"/>
    <property type="project" value="InterPro"/>
</dbReference>
<sequence length="165" mass="17316">MLLVVSLLVLATIALSGCSETGGGLALDVDDIGGVVTGPSGPEAGVWVIAETSDLPTLFNRIVVTDDEGRYVIPDLPDASYDVWVRGYGLVDSEKVRARLGDELDLTAVPAPDAHAAAQYYPAGYWFSLIDVPEKSEFPGTGPDGNGIAPEVGSQAEWLRNLKSG</sequence>
<organism evidence="1">
    <name type="scientific">marine metagenome</name>
    <dbReference type="NCBI Taxonomy" id="408172"/>
    <lineage>
        <taxon>unclassified sequences</taxon>
        <taxon>metagenomes</taxon>
        <taxon>ecological metagenomes</taxon>
    </lineage>
</organism>
<evidence type="ECO:0008006" key="2">
    <source>
        <dbReference type="Google" id="ProtNLM"/>
    </source>
</evidence>
<feature type="non-terminal residue" evidence="1">
    <location>
        <position position="165"/>
    </location>
</feature>
<accession>A0A382AEX9</accession>
<protein>
    <recommendedName>
        <fullName evidence="2">Carboxypeptidase regulatory-like domain-containing protein</fullName>
    </recommendedName>
</protein>
<reference evidence="1" key="1">
    <citation type="submission" date="2018-05" db="EMBL/GenBank/DDBJ databases">
        <authorList>
            <person name="Lanie J.A."/>
            <person name="Ng W.-L."/>
            <person name="Kazmierczak K.M."/>
            <person name="Andrzejewski T.M."/>
            <person name="Davidsen T.M."/>
            <person name="Wayne K.J."/>
            <person name="Tettelin H."/>
            <person name="Glass J.I."/>
            <person name="Rusch D."/>
            <person name="Podicherti R."/>
            <person name="Tsui H.-C.T."/>
            <person name="Winkler M.E."/>
        </authorList>
    </citation>
    <scope>NUCLEOTIDE SEQUENCE</scope>
</reference>
<dbReference type="AlphaFoldDB" id="A0A382AEX9"/>
<dbReference type="SUPFAM" id="SSF49452">
    <property type="entry name" value="Starch-binding domain-like"/>
    <property type="match status" value="1"/>
</dbReference>
<proteinExistence type="predicted"/>
<name>A0A382AEX9_9ZZZZ</name>
<evidence type="ECO:0000313" key="1">
    <source>
        <dbReference type="EMBL" id="SVA99841.1"/>
    </source>
</evidence>
<dbReference type="EMBL" id="UINC01025022">
    <property type="protein sequence ID" value="SVA99841.1"/>
    <property type="molecule type" value="Genomic_DNA"/>
</dbReference>
<gene>
    <name evidence="1" type="ORF">METZ01_LOCUS152695</name>
</gene>
<dbReference type="InterPro" id="IPR013784">
    <property type="entry name" value="Carb-bd-like_fold"/>
</dbReference>